<evidence type="ECO:0000256" key="4">
    <source>
        <dbReference type="ARBA" id="ARBA00011875"/>
    </source>
</evidence>
<keyword evidence="23" id="KW-1185">Reference proteome</keyword>
<dbReference type="Gene3D" id="3.90.190.20">
    <property type="entry name" value="Mur ligase, C-terminal domain"/>
    <property type="match status" value="1"/>
</dbReference>
<dbReference type="SUPFAM" id="SSF53623">
    <property type="entry name" value="MurD-like peptide ligases, catalytic domain"/>
    <property type="match status" value="1"/>
</dbReference>
<evidence type="ECO:0000256" key="17">
    <source>
        <dbReference type="ARBA" id="ARBA00023136"/>
    </source>
</evidence>
<dbReference type="GO" id="GO:0005524">
    <property type="term" value="F:ATP binding"/>
    <property type="evidence" value="ECO:0007669"/>
    <property type="project" value="UniProtKB-KW"/>
</dbReference>
<evidence type="ECO:0000256" key="13">
    <source>
        <dbReference type="ARBA" id="ARBA00022946"/>
    </source>
</evidence>
<dbReference type="PANTHER" id="PTHR15415">
    <property type="entry name" value="MITOFILIN"/>
    <property type="match status" value="1"/>
</dbReference>
<keyword evidence="17 19" id="KW-0472">Membrane</keyword>
<accession>A0AAD4F5G3</accession>
<gene>
    <name evidence="22" type="ORF">NEMBOFW57_003540</name>
</gene>
<comment type="subcellular location">
    <subcellularLocation>
        <location evidence="1 19">Mitochondrion inner membrane</location>
        <topology evidence="1 19">Single-pass membrane protein</topology>
    </subcellularLocation>
</comment>
<evidence type="ECO:0000256" key="2">
    <source>
        <dbReference type="ARBA" id="ARBA00008276"/>
    </source>
</evidence>
<evidence type="ECO:0000256" key="11">
    <source>
        <dbReference type="ARBA" id="ARBA00022840"/>
    </source>
</evidence>
<feature type="compositionally biased region" description="Pro residues" evidence="21">
    <location>
        <begin position="224"/>
        <end position="234"/>
    </location>
</feature>
<evidence type="ECO:0000313" key="22">
    <source>
        <dbReference type="EMBL" id="KAG7293489.1"/>
    </source>
</evidence>
<evidence type="ECO:0000256" key="9">
    <source>
        <dbReference type="ARBA" id="ARBA00022741"/>
    </source>
</evidence>
<evidence type="ECO:0000256" key="3">
    <source>
        <dbReference type="ARBA" id="ARBA00010877"/>
    </source>
</evidence>
<evidence type="ECO:0000256" key="6">
    <source>
        <dbReference type="ARBA" id="ARBA00022598"/>
    </source>
</evidence>
<keyword evidence="16 19" id="KW-0496">Mitochondrion</keyword>
<protein>
    <recommendedName>
        <fullName evidence="5 19">MICOS complex subunit MIC60</fullName>
    </recommendedName>
    <alternativeName>
        <fullName evidence="19">Mitofilin</fullName>
    </alternativeName>
</protein>
<evidence type="ECO:0000256" key="16">
    <source>
        <dbReference type="ARBA" id="ARBA00023128"/>
    </source>
</evidence>
<feature type="region of interest" description="Disordered" evidence="21">
    <location>
        <begin position="1"/>
        <end position="64"/>
    </location>
</feature>
<feature type="compositionally biased region" description="Pro residues" evidence="21">
    <location>
        <begin position="40"/>
        <end position="61"/>
    </location>
</feature>
<dbReference type="EMBL" id="JAHCVI010000001">
    <property type="protein sequence ID" value="KAG7293489.1"/>
    <property type="molecule type" value="Genomic_DNA"/>
</dbReference>
<evidence type="ECO:0000256" key="5">
    <source>
        <dbReference type="ARBA" id="ARBA00018116"/>
    </source>
</evidence>
<proteinExistence type="inferred from homology"/>
<keyword evidence="11" id="KW-0067">ATP-binding</keyword>
<dbReference type="InterPro" id="IPR001645">
    <property type="entry name" value="Folylpolyglutamate_synth"/>
</dbReference>
<feature type="transmembrane region" description="Helical" evidence="19">
    <location>
        <begin position="72"/>
        <end position="93"/>
    </location>
</feature>
<comment type="similarity">
    <text evidence="3 19">Belongs to the MICOS complex subunit Mic60 family.</text>
</comment>
<dbReference type="AlphaFoldDB" id="A0AAD4F5G3"/>
<evidence type="ECO:0000256" key="7">
    <source>
        <dbReference type="ARBA" id="ARBA00022692"/>
    </source>
</evidence>
<dbReference type="SUPFAM" id="SSF53244">
    <property type="entry name" value="MurD-like peptide ligases, peptide-binding domain"/>
    <property type="match status" value="1"/>
</dbReference>
<comment type="caution">
    <text evidence="22">The sequence shown here is derived from an EMBL/GenBank/DDBJ whole genome shotgun (WGS) entry which is preliminary data.</text>
</comment>
<evidence type="ECO:0000256" key="20">
    <source>
        <dbReference type="SAM" id="Coils"/>
    </source>
</evidence>
<comment type="similarity">
    <text evidence="2">Belongs to the folylpolyglutamate synthase family.</text>
</comment>
<comment type="function">
    <text evidence="18">Component of the MICOS complex, a large protein complex of the mitochondrial inner membrane that plays crucial roles in the maintenance of crista junctions, inner membrane architecture, and formation of contact sites to the outer membrane. Plays a role in keeping cristae membranes connected to the inner boundary membrane. Also promotes protein import via the mitochondrial intermembrane space assembly (MIA) pathway.</text>
</comment>
<evidence type="ECO:0000256" key="21">
    <source>
        <dbReference type="SAM" id="MobiDB-lite"/>
    </source>
</evidence>
<dbReference type="Proteomes" id="UP001197093">
    <property type="component" value="Unassembled WGS sequence"/>
</dbReference>
<keyword evidence="12" id="KW-0460">Magnesium</keyword>
<feature type="region of interest" description="Disordered" evidence="21">
    <location>
        <begin position="133"/>
        <end position="176"/>
    </location>
</feature>
<dbReference type="Gene3D" id="3.40.1190.10">
    <property type="entry name" value="Mur-like, catalytic domain"/>
    <property type="match status" value="1"/>
</dbReference>
<dbReference type="PANTHER" id="PTHR15415:SF7">
    <property type="entry name" value="MICOS COMPLEX SUBUNIT MIC60"/>
    <property type="match status" value="1"/>
</dbReference>
<evidence type="ECO:0000313" key="23">
    <source>
        <dbReference type="Proteomes" id="UP001197093"/>
    </source>
</evidence>
<dbReference type="NCBIfam" id="TIGR01499">
    <property type="entry name" value="folC"/>
    <property type="match status" value="1"/>
</dbReference>
<sequence>MAGFCRAPCSRVRADPHRAVDSPPPPPPVENIAASTIPPEKAPLTPPAPATTIPPPPPPPVPRKKKGFFRRLRNYLLTLTLLGALAFGGGVWYSRINDNFHDFFTEYIPYGEQAVLYLEELDFKKRFPNVASRVTGRRPDGEQVKVPPRGGASWRVADGSEPAARTSSAIQKSAAVKEVKPKAEPVVVAQAKEETAKLPKAEAKAEDSQKPVAVPVVEKKPEPVPEPAPRPLPRLPLRQPRRPSRRPKSTSPRAGPGLAHRPARRPNAADPVVQDLVRMLNDIIAVINHDGANEKYGPTIGKAKGEISKVGQKIRDLKTSAEEEAAQQVKKRVEDFDKAANELVSRLDSALAAQEQQFRREFEAEIQRLKQSYDSKVQLIQERERRLAEEKLNNQLLEQAVQLQRQFARDIKQHVEEERGGRLGKLTELANAVDSLEKLTAGWNDVIDANLRTQQLHVAVEAVRASLEDAHHPRPFIKELVALKEIAAHDGVVDAAIASIHPSAYQRGIATPAELIDRFRRVAGEVRKASLLPDDAGVASHASSYVLSKVLFKKQGLAAGDDVESILTRTQTFLEEGDLDNAAREMNGLTGWSKTLSRDWLAEVRKVLEVRQALEVIQTEARLQSLKMEASFTSLSYVSPNPQPPSEAYTTALHRLALLQSNRAITSLFEPPAPADGPAKKDKKDLNALAIPEMLAWLRRANLPPSALTSSPLRCVHVAGTKGKGSVSALVAAILRQYSPSSSSSSRDPPVGLYTSPHVLSVRERICLDGAPVPEEVFARYVNRVWEDLTEAARAEAARRGVQVDEEELAGAGTKPFYFRFLTIVALRLFLGEGVRSAVVECGIGGEYDSTNVLPREVVTGGGDAEIAWHKSGVFKEGVKGFTRRLRGEQEGVMEVLRARAMEKGAELVEVEDEEVERWEGVEGAKLQGPFQRYNMALAVYAAREHLLQTGVKLEGKFGSEEWSLSDIPAEFVKGLKEAALRGRCEVVEDADGTEWHVDGAHTDDSLAGVGTWFAGKASGDSVKVLVFNQQERDPAPLLRALLAGQGDKPTFTHAIFTRNEEQPPGEGESRDLSTQARAEETMRVVDAATKTKVYDAVQPAVEHVRQIAAQASKDGKMCKVLVTGSFHLVGAVLKAIGHVEN</sequence>
<evidence type="ECO:0000256" key="1">
    <source>
        <dbReference type="ARBA" id="ARBA00004434"/>
    </source>
</evidence>
<feature type="compositionally biased region" description="Basic and acidic residues" evidence="21">
    <location>
        <begin position="193"/>
        <end position="209"/>
    </location>
</feature>
<dbReference type="PROSITE" id="PS01012">
    <property type="entry name" value="FOLYLPOLYGLU_SYNT_2"/>
    <property type="match status" value="1"/>
</dbReference>
<evidence type="ECO:0000256" key="8">
    <source>
        <dbReference type="ARBA" id="ARBA00022723"/>
    </source>
</evidence>
<evidence type="ECO:0000256" key="12">
    <source>
        <dbReference type="ARBA" id="ARBA00022842"/>
    </source>
</evidence>
<dbReference type="InterPro" id="IPR036565">
    <property type="entry name" value="Mur-like_cat_sf"/>
</dbReference>
<dbReference type="InterPro" id="IPR036615">
    <property type="entry name" value="Mur_ligase_C_dom_sf"/>
</dbReference>
<evidence type="ECO:0000256" key="14">
    <source>
        <dbReference type="ARBA" id="ARBA00022989"/>
    </source>
</evidence>
<keyword evidence="15 20" id="KW-0175">Coiled coil</keyword>
<dbReference type="Pfam" id="PF09731">
    <property type="entry name" value="Mitofilin"/>
    <property type="match status" value="2"/>
</dbReference>
<comment type="subunit">
    <text evidence="4 19">Component of the mitochondrial contact site and cristae organizing system (MICOS) complex.</text>
</comment>
<feature type="compositionally biased region" description="Basic and acidic residues" evidence="21">
    <location>
        <begin position="1068"/>
        <end position="1078"/>
    </location>
</feature>
<keyword evidence="8" id="KW-0479">Metal-binding</keyword>
<evidence type="ECO:0000256" key="19">
    <source>
        <dbReference type="RuleBase" id="RU363000"/>
    </source>
</evidence>
<evidence type="ECO:0000256" key="15">
    <source>
        <dbReference type="ARBA" id="ARBA00023054"/>
    </source>
</evidence>
<keyword evidence="13" id="KW-0809">Transit peptide</keyword>
<name>A0AAD4F5G3_9PEZI</name>
<feature type="region of interest" description="Disordered" evidence="21">
    <location>
        <begin position="1059"/>
        <end position="1078"/>
    </location>
</feature>
<keyword evidence="6" id="KW-0436">Ligase</keyword>
<keyword evidence="10 19" id="KW-0999">Mitochondrion inner membrane</keyword>
<dbReference type="GO" id="GO:0004326">
    <property type="term" value="F:tetrahydrofolylpolyglutamate synthase activity"/>
    <property type="evidence" value="ECO:0007669"/>
    <property type="project" value="InterPro"/>
</dbReference>
<dbReference type="GO" id="GO:0046872">
    <property type="term" value="F:metal ion binding"/>
    <property type="evidence" value="ECO:0007669"/>
    <property type="project" value="UniProtKB-KW"/>
</dbReference>
<keyword evidence="7 19" id="KW-0812">Transmembrane</keyword>
<dbReference type="GO" id="GO:0061617">
    <property type="term" value="C:MICOS complex"/>
    <property type="evidence" value="ECO:0007669"/>
    <property type="project" value="TreeGrafter"/>
</dbReference>
<feature type="compositionally biased region" description="Basic residues" evidence="21">
    <location>
        <begin position="239"/>
        <end position="248"/>
    </location>
</feature>
<keyword evidence="14 19" id="KW-1133">Transmembrane helix</keyword>
<organism evidence="22 23">
    <name type="scientific">Staphylotrichum longicolle</name>
    <dbReference type="NCBI Taxonomy" id="669026"/>
    <lineage>
        <taxon>Eukaryota</taxon>
        <taxon>Fungi</taxon>
        <taxon>Dikarya</taxon>
        <taxon>Ascomycota</taxon>
        <taxon>Pezizomycotina</taxon>
        <taxon>Sordariomycetes</taxon>
        <taxon>Sordariomycetidae</taxon>
        <taxon>Sordariales</taxon>
        <taxon>Chaetomiaceae</taxon>
        <taxon>Staphylotrichum</taxon>
    </lineage>
</organism>
<evidence type="ECO:0000256" key="18">
    <source>
        <dbReference type="ARBA" id="ARBA00025571"/>
    </source>
</evidence>
<dbReference type="InterPro" id="IPR019133">
    <property type="entry name" value="MIC60"/>
</dbReference>
<dbReference type="GO" id="GO:0042407">
    <property type="term" value="P:cristae formation"/>
    <property type="evidence" value="ECO:0007669"/>
    <property type="project" value="TreeGrafter"/>
</dbReference>
<reference evidence="22" key="1">
    <citation type="submission" date="2023-02" db="EMBL/GenBank/DDBJ databases">
        <authorList>
            <person name="Palmer J.M."/>
        </authorList>
    </citation>
    <scope>NUCLEOTIDE SEQUENCE</scope>
    <source>
        <strain evidence="22">FW57</strain>
    </source>
</reference>
<evidence type="ECO:0000256" key="10">
    <source>
        <dbReference type="ARBA" id="ARBA00022792"/>
    </source>
</evidence>
<feature type="coiled-coil region" evidence="20">
    <location>
        <begin position="352"/>
        <end position="406"/>
    </location>
</feature>
<keyword evidence="9" id="KW-0547">Nucleotide-binding</keyword>
<dbReference type="InterPro" id="IPR018109">
    <property type="entry name" value="Folylpolyglutamate_synth_CS"/>
</dbReference>
<feature type="region of interest" description="Disordered" evidence="21">
    <location>
        <begin position="193"/>
        <end position="268"/>
    </location>
</feature>